<accession>G8U067</accession>
<name>G8U067_SULAD</name>
<dbReference type="KEGG" id="sap:Sulac_1823"/>
<sequence>MQFVTTVFLTDVPLFILTIIVLASKLLHDYEF</sequence>
<keyword evidence="3" id="KW-1185">Reference proteome</keyword>
<reference evidence="2 3" key="2">
    <citation type="journal article" date="2012" name="Stand. Genomic Sci.">
        <title>Complete genome sequence of the moderately thermophilic mineral-sulfide-oxidizing firmicute Sulfobacillus acidophilus type strain (NAL(T)).</title>
        <authorList>
            <person name="Anderson I."/>
            <person name="Chertkov O."/>
            <person name="Chen A."/>
            <person name="Saunders E."/>
            <person name="Lapidus A."/>
            <person name="Nolan M."/>
            <person name="Lucas S."/>
            <person name="Hammon N."/>
            <person name="Deshpande S."/>
            <person name="Cheng J.F."/>
            <person name="Han C."/>
            <person name="Tapia R."/>
            <person name="Goodwin L.A."/>
            <person name="Pitluck S."/>
            <person name="Liolios K."/>
            <person name="Pagani I."/>
            <person name="Ivanova N."/>
            <person name="Mikhailova N."/>
            <person name="Pati A."/>
            <person name="Palaniappan K."/>
            <person name="Land M."/>
            <person name="Pan C."/>
            <person name="Rohde M."/>
            <person name="Pukall R."/>
            <person name="Goker M."/>
            <person name="Detter J.C."/>
            <person name="Woyke T."/>
            <person name="Bristow J."/>
            <person name="Eisen J.A."/>
            <person name="Markowitz V."/>
            <person name="Hugenholtz P."/>
            <person name="Kyrpides N.C."/>
            <person name="Klenk H.P."/>
            <person name="Mavromatis K."/>
        </authorList>
    </citation>
    <scope>NUCLEOTIDE SEQUENCE [LARGE SCALE GENOMIC DNA]</scope>
    <source>
        <strain evidence="3">ATCC 700253 / DSM 10332 / NAL</strain>
    </source>
</reference>
<evidence type="ECO:0000313" key="2">
    <source>
        <dbReference type="EMBL" id="AEW05316.1"/>
    </source>
</evidence>
<evidence type="ECO:0000256" key="1">
    <source>
        <dbReference type="SAM" id="Phobius"/>
    </source>
</evidence>
<protein>
    <submittedName>
        <fullName evidence="2">Uncharacterized protein</fullName>
    </submittedName>
</protein>
<dbReference type="AlphaFoldDB" id="G8U067"/>
<dbReference type="EMBL" id="CP003179">
    <property type="protein sequence ID" value="AEW05316.1"/>
    <property type="molecule type" value="Genomic_DNA"/>
</dbReference>
<keyword evidence="1" id="KW-1133">Transmembrane helix</keyword>
<keyword evidence="1" id="KW-0472">Membrane</keyword>
<keyword evidence="1" id="KW-0812">Transmembrane</keyword>
<dbReference type="STRING" id="679936.Sulac_1823"/>
<organism evidence="2 3">
    <name type="scientific">Sulfobacillus acidophilus (strain ATCC 700253 / DSM 10332 / NAL)</name>
    <dbReference type="NCBI Taxonomy" id="679936"/>
    <lineage>
        <taxon>Bacteria</taxon>
        <taxon>Bacillati</taxon>
        <taxon>Bacillota</taxon>
        <taxon>Clostridia</taxon>
        <taxon>Eubacteriales</taxon>
        <taxon>Clostridiales Family XVII. Incertae Sedis</taxon>
        <taxon>Sulfobacillus</taxon>
    </lineage>
</organism>
<reference evidence="3" key="1">
    <citation type="submission" date="2011-12" db="EMBL/GenBank/DDBJ databases">
        <title>The complete genome of chromosome of Sulfobacillus acidophilus DSM 10332.</title>
        <authorList>
            <person name="Lucas S."/>
            <person name="Han J."/>
            <person name="Lapidus A."/>
            <person name="Bruce D."/>
            <person name="Goodwin L."/>
            <person name="Pitluck S."/>
            <person name="Peters L."/>
            <person name="Kyrpides N."/>
            <person name="Mavromatis K."/>
            <person name="Ivanova N."/>
            <person name="Mikhailova N."/>
            <person name="Chertkov O."/>
            <person name="Saunders E."/>
            <person name="Detter J.C."/>
            <person name="Tapia R."/>
            <person name="Han C."/>
            <person name="Land M."/>
            <person name="Hauser L."/>
            <person name="Markowitz V."/>
            <person name="Cheng J.-F."/>
            <person name="Hugenholtz P."/>
            <person name="Woyke T."/>
            <person name="Wu D."/>
            <person name="Pukall R."/>
            <person name="Gehrich-Schroeter G."/>
            <person name="Schneider S."/>
            <person name="Klenk H.-P."/>
            <person name="Eisen J.A."/>
        </authorList>
    </citation>
    <scope>NUCLEOTIDE SEQUENCE [LARGE SCALE GENOMIC DNA]</scope>
    <source>
        <strain evidence="3">ATCC 700253 / DSM 10332 / NAL</strain>
    </source>
</reference>
<dbReference type="HOGENOM" id="CLU_3391750_0_0_9"/>
<proteinExistence type="predicted"/>
<feature type="transmembrane region" description="Helical" evidence="1">
    <location>
        <begin position="6"/>
        <end position="27"/>
    </location>
</feature>
<gene>
    <name evidence="2" type="ordered locus">Sulac_1823</name>
</gene>
<dbReference type="Proteomes" id="UP000005439">
    <property type="component" value="Chromosome"/>
</dbReference>
<evidence type="ECO:0000313" key="3">
    <source>
        <dbReference type="Proteomes" id="UP000005439"/>
    </source>
</evidence>